<sequence length="110" mass="12526">MFWKILLCAVASGLVVLFLWSLRGTLLLPVRCGRHSRLEFRLLVTGPEPGLEETLGALVWLRENGTLKGSIVIEDRGMDAETREMARLLARRWDCVSLGWDGEEWTNEKN</sequence>
<dbReference type="AlphaFoldDB" id="A0A9D1IZA0"/>
<protein>
    <submittedName>
        <fullName evidence="1">Uncharacterized protein</fullName>
    </submittedName>
</protein>
<evidence type="ECO:0000313" key="2">
    <source>
        <dbReference type="Proteomes" id="UP000824238"/>
    </source>
</evidence>
<dbReference type="EMBL" id="DVHH01000127">
    <property type="protein sequence ID" value="HIR54938.1"/>
    <property type="molecule type" value="Genomic_DNA"/>
</dbReference>
<dbReference type="Proteomes" id="UP000824238">
    <property type="component" value="Unassembled WGS sequence"/>
</dbReference>
<organism evidence="1 2">
    <name type="scientific">Candidatus Scatomorpha intestinigallinarum</name>
    <dbReference type="NCBI Taxonomy" id="2840923"/>
    <lineage>
        <taxon>Bacteria</taxon>
        <taxon>Bacillati</taxon>
        <taxon>Bacillota</taxon>
        <taxon>Clostridia</taxon>
        <taxon>Eubacteriales</taxon>
        <taxon>Candidatus Scatomorpha</taxon>
    </lineage>
</organism>
<reference evidence="1" key="2">
    <citation type="journal article" date="2021" name="PeerJ">
        <title>Extensive microbial diversity within the chicken gut microbiome revealed by metagenomics and culture.</title>
        <authorList>
            <person name="Gilroy R."/>
            <person name="Ravi A."/>
            <person name="Getino M."/>
            <person name="Pursley I."/>
            <person name="Horton D.L."/>
            <person name="Alikhan N.F."/>
            <person name="Baker D."/>
            <person name="Gharbi K."/>
            <person name="Hall N."/>
            <person name="Watson M."/>
            <person name="Adriaenssens E.M."/>
            <person name="Foster-Nyarko E."/>
            <person name="Jarju S."/>
            <person name="Secka A."/>
            <person name="Antonio M."/>
            <person name="Oren A."/>
            <person name="Chaudhuri R.R."/>
            <person name="La Ragione R."/>
            <person name="Hildebrand F."/>
            <person name="Pallen M.J."/>
        </authorList>
    </citation>
    <scope>NUCLEOTIDE SEQUENCE</scope>
    <source>
        <strain evidence="1">ChiGjej3B3-7149</strain>
    </source>
</reference>
<name>A0A9D1IZA0_9FIRM</name>
<reference evidence="1" key="1">
    <citation type="submission" date="2020-10" db="EMBL/GenBank/DDBJ databases">
        <authorList>
            <person name="Gilroy R."/>
        </authorList>
    </citation>
    <scope>NUCLEOTIDE SEQUENCE</scope>
    <source>
        <strain evidence="1">ChiGjej3B3-7149</strain>
    </source>
</reference>
<proteinExistence type="predicted"/>
<gene>
    <name evidence="1" type="ORF">IAD36_04990</name>
</gene>
<evidence type="ECO:0000313" key="1">
    <source>
        <dbReference type="EMBL" id="HIR54938.1"/>
    </source>
</evidence>
<comment type="caution">
    <text evidence="1">The sequence shown here is derived from an EMBL/GenBank/DDBJ whole genome shotgun (WGS) entry which is preliminary data.</text>
</comment>
<accession>A0A9D1IZA0</accession>